<dbReference type="Proteomes" id="UP000273252">
    <property type="component" value="Unassembled WGS sequence"/>
</dbReference>
<dbReference type="GO" id="GO:0016787">
    <property type="term" value="F:hydrolase activity"/>
    <property type="evidence" value="ECO:0007669"/>
    <property type="project" value="UniProtKB-KW"/>
</dbReference>
<dbReference type="AlphaFoldDB" id="A0A3A6QRZ9"/>
<reference evidence="12 13" key="1">
    <citation type="submission" date="2018-08" db="EMBL/GenBank/DDBJ databases">
        <title>Vibrio isolated from the Eastern China Marginal Seas.</title>
        <authorList>
            <person name="Li Y."/>
        </authorList>
    </citation>
    <scope>NUCLEOTIDE SEQUENCE [LARGE SCALE GENOMIC DNA]</scope>
    <source>
        <strain evidence="12 13">BEI233</strain>
    </source>
</reference>
<feature type="compositionally biased region" description="Basic residues" evidence="8">
    <location>
        <begin position="403"/>
        <end position="418"/>
    </location>
</feature>
<feature type="domain" description="DEAD-box RNA helicase Q" evidence="11">
    <location>
        <begin position="3"/>
        <end position="31"/>
    </location>
</feature>
<dbReference type="InterPro" id="IPR000629">
    <property type="entry name" value="RNA-helicase_DEAD-box_CS"/>
</dbReference>
<feature type="short sequence motif" description="Q motif" evidence="6">
    <location>
        <begin position="3"/>
        <end position="31"/>
    </location>
</feature>
<dbReference type="InterPro" id="IPR027417">
    <property type="entry name" value="P-loop_NTPase"/>
</dbReference>
<keyword evidence="13" id="KW-1185">Reference proteome</keyword>
<dbReference type="GO" id="GO:0003724">
    <property type="term" value="F:RNA helicase activity"/>
    <property type="evidence" value="ECO:0007669"/>
    <property type="project" value="InterPro"/>
</dbReference>
<dbReference type="InterPro" id="IPR014014">
    <property type="entry name" value="RNA_helicase_DEAD_Q_motif"/>
</dbReference>
<dbReference type="Pfam" id="PF00271">
    <property type="entry name" value="Helicase_C"/>
    <property type="match status" value="1"/>
</dbReference>
<evidence type="ECO:0000259" key="9">
    <source>
        <dbReference type="PROSITE" id="PS51192"/>
    </source>
</evidence>
<dbReference type="InterPro" id="IPR014001">
    <property type="entry name" value="Helicase_ATP-bd"/>
</dbReference>
<protein>
    <submittedName>
        <fullName evidence="12">ATP-dependent helicase</fullName>
    </submittedName>
</protein>
<dbReference type="PANTHER" id="PTHR47959">
    <property type="entry name" value="ATP-DEPENDENT RNA HELICASE RHLE-RELATED"/>
    <property type="match status" value="1"/>
</dbReference>
<evidence type="ECO:0000256" key="5">
    <source>
        <dbReference type="ARBA" id="ARBA00038437"/>
    </source>
</evidence>
<name>A0A3A6QRZ9_9VIBR</name>
<dbReference type="GO" id="GO:0003676">
    <property type="term" value="F:nucleic acid binding"/>
    <property type="evidence" value="ECO:0007669"/>
    <property type="project" value="InterPro"/>
</dbReference>
<gene>
    <name evidence="12" type="ORF">DZ860_02320</name>
</gene>
<evidence type="ECO:0000256" key="2">
    <source>
        <dbReference type="ARBA" id="ARBA00022801"/>
    </source>
</evidence>
<evidence type="ECO:0000256" key="6">
    <source>
        <dbReference type="PROSITE-ProRule" id="PRU00552"/>
    </source>
</evidence>
<sequence>MSSAFKQLGLSDLLVNTVSELGFSQPTDVQVHGIPAVLTGKDVLAGAQTGTGKTAAFGLPIIQLLMEKGAKRDIQSNDVQALVLVPTRELAQQVFDNVSAYAKGSDLKVVTAYGGTSMRIQTQNLQSGCDVLIATPGRLIDHLFCKNINLWKTSFLVLDEADRMLDMGFMPDIKRILGKMAKERQTLFFSATFDKKIKEIAYKMMNEPIEVQVTPTNSTAENVKQMVYPVDKKRKSELLAFLIGSKNWQQVLVFTKTKQGSDALAKELKLDGIKAASINGDKSQGARQKALDDFKSGKVRALIATDVAARGLDIHQLEQVVNFDMPYKAEDYVHRIGRTGRAGQAGLAVSLMSQDEHYLLEAIERLLDTRLPQEWLQGFEPSLRETLDTEGGQRRNSRSAEKRKMKAKLKIHAGRGRR</sequence>
<evidence type="ECO:0000256" key="1">
    <source>
        <dbReference type="ARBA" id="ARBA00022741"/>
    </source>
</evidence>
<dbReference type="PROSITE" id="PS00039">
    <property type="entry name" value="DEAD_ATP_HELICASE"/>
    <property type="match status" value="1"/>
</dbReference>
<dbReference type="PROSITE" id="PS51195">
    <property type="entry name" value="Q_MOTIF"/>
    <property type="match status" value="1"/>
</dbReference>
<evidence type="ECO:0000256" key="4">
    <source>
        <dbReference type="ARBA" id="ARBA00022840"/>
    </source>
</evidence>
<proteinExistence type="inferred from homology"/>
<organism evidence="12 13">
    <name type="scientific">Vibrio sinensis</name>
    <dbReference type="NCBI Taxonomy" id="2302434"/>
    <lineage>
        <taxon>Bacteria</taxon>
        <taxon>Pseudomonadati</taxon>
        <taxon>Pseudomonadota</taxon>
        <taxon>Gammaproteobacteria</taxon>
        <taxon>Vibrionales</taxon>
        <taxon>Vibrionaceae</taxon>
        <taxon>Vibrio</taxon>
    </lineage>
</organism>
<feature type="compositionally biased region" description="Basic and acidic residues" evidence="8">
    <location>
        <begin position="386"/>
        <end position="402"/>
    </location>
</feature>
<dbReference type="SMART" id="SM00490">
    <property type="entry name" value="HELICc"/>
    <property type="match status" value="1"/>
</dbReference>
<dbReference type="InterPro" id="IPR050079">
    <property type="entry name" value="DEAD_box_RNA_helicase"/>
</dbReference>
<dbReference type="FunFam" id="3.40.50.300:FF:000468">
    <property type="entry name" value="ATP-dependent RNA helicase RhlE"/>
    <property type="match status" value="1"/>
</dbReference>
<dbReference type="GO" id="GO:0005524">
    <property type="term" value="F:ATP binding"/>
    <property type="evidence" value="ECO:0007669"/>
    <property type="project" value="UniProtKB-KW"/>
</dbReference>
<dbReference type="OrthoDB" id="9805696at2"/>
<dbReference type="PROSITE" id="PS51192">
    <property type="entry name" value="HELICASE_ATP_BIND_1"/>
    <property type="match status" value="1"/>
</dbReference>
<feature type="domain" description="Helicase ATP-binding" evidence="9">
    <location>
        <begin position="34"/>
        <end position="211"/>
    </location>
</feature>
<comment type="similarity">
    <text evidence="5 7">Belongs to the DEAD box helicase family.</text>
</comment>
<dbReference type="InterPro" id="IPR001650">
    <property type="entry name" value="Helicase_C-like"/>
</dbReference>
<dbReference type="InterPro" id="IPR011545">
    <property type="entry name" value="DEAD/DEAH_box_helicase_dom"/>
</dbReference>
<keyword evidence="1 7" id="KW-0547">Nucleotide-binding</keyword>
<comment type="caution">
    <text evidence="12">The sequence shown here is derived from an EMBL/GenBank/DDBJ whole genome shotgun (WGS) entry which is preliminary data.</text>
</comment>
<dbReference type="CDD" id="cd00268">
    <property type="entry name" value="DEADc"/>
    <property type="match status" value="1"/>
</dbReference>
<evidence type="ECO:0000256" key="3">
    <source>
        <dbReference type="ARBA" id="ARBA00022806"/>
    </source>
</evidence>
<keyword evidence="4 7" id="KW-0067">ATP-binding</keyword>
<dbReference type="EMBL" id="QVMU01000001">
    <property type="protein sequence ID" value="RJX75535.1"/>
    <property type="molecule type" value="Genomic_DNA"/>
</dbReference>
<evidence type="ECO:0000256" key="8">
    <source>
        <dbReference type="SAM" id="MobiDB-lite"/>
    </source>
</evidence>
<feature type="region of interest" description="Disordered" evidence="8">
    <location>
        <begin position="386"/>
        <end position="418"/>
    </location>
</feature>
<evidence type="ECO:0000313" key="12">
    <source>
        <dbReference type="EMBL" id="RJX75535.1"/>
    </source>
</evidence>
<dbReference type="Pfam" id="PF00270">
    <property type="entry name" value="DEAD"/>
    <property type="match status" value="1"/>
</dbReference>
<dbReference type="SUPFAM" id="SSF52540">
    <property type="entry name" value="P-loop containing nucleoside triphosphate hydrolases"/>
    <property type="match status" value="1"/>
</dbReference>
<dbReference type="SMART" id="SM00487">
    <property type="entry name" value="DEXDc"/>
    <property type="match status" value="1"/>
</dbReference>
<dbReference type="CDD" id="cd18787">
    <property type="entry name" value="SF2_C_DEAD"/>
    <property type="match status" value="1"/>
</dbReference>
<keyword evidence="2 7" id="KW-0378">Hydrolase</keyword>
<evidence type="ECO:0000313" key="13">
    <source>
        <dbReference type="Proteomes" id="UP000273252"/>
    </source>
</evidence>
<keyword evidence="3 7" id="KW-0347">Helicase</keyword>
<evidence type="ECO:0000256" key="7">
    <source>
        <dbReference type="RuleBase" id="RU000492"/>
    </source>
</evidence>
<evidence type="ECO:0000259" key="11">
    <source>
        <dbReference type="PROSITE" id="PS51195"/>
    </source>
</evidence>
<dbReference type="PANTHER" id="PTHR47959:SF7">
    <property type="entry name" value="ATP-DEPENDENT RNA HELICASE DEAD BOX FAMILY"/>
    <property type="match status" value="1"/>
</dbReference>
<evidence type="ECO:0000259" key="10">
    <source>
        <dbReference type="PROSITE" id="PS51194"/>
    </source>
</evidence>
<dbReference type="Gene3D" id="3.40.50.300">
    <property type="entry name" value="P-loop containing nucleotide triphosphate hydrolases"/>
    <property type="match status" value="2"/>
</dbReference>
<dbReference type="GO" id="GO:0005829">
    <property type="term" value="C:cytosol"/>
    <property type="evidence" value="ECO:0007669"/>
    <property type="project" value="TreeGrafter"/>
</dbReference>
<dbReference type="RefSeq" id="WP_120029291.1">
    <property type="nucleotide sequence ID" value="NZ_QVMU01000001.1"/>
</dbReference>
<accession>A0A3A6QRZ9</accession>
<dbReference type="PROSITE" id="PS51194">
    <property type="entry name" value="HELICASE_CTER"/>
    <property type="match status" value="1"/>
</dbReference>
<feature type="domain" description="Helicase C-terminal" evidence="10">
    <location>
        <begin position="222"/>
        <end position="387"/>
    </location>
</feature>
<dbReference type="InterPro" id="IPR044742">
    <property type="entry name" value="DEAD/DEAH_RhlB"/>
</dbReference>